<dbReference type="WBParaSite" id="NBR_0000360101-mRNA-1">
    <property type="protein sequence ID" value="NBR_0000360101-mRNA-1"/>
    <property type="gene ID" value="NBR_0000360101"/>
</dbReference>
<dbReference type="GO" id="GO:0009311">
    <property type="term" value="P:oligosaccharide metabolic process"/>
    <property type="evidence" value="ECO:0007669"/>
    <property type="project" value="TreeGrafter"/>
</dbReference>
<dbReference type="AlphaFoldDB" id="A0A0N4XM49"/>
<dbReference type="Proteomes" id="UP000271162">
    <property type="component" value="Unassembled WGS sequence"/>
</dbReference>
<dbReference type="PANTHER" id="PTHR11452:SF83">
    <property type="entry name" value="ALPHA-GALACTOSIDASE"/>
    <property type="match status" value="1"/>
</dbReference>
<evidence type="ECO:0000256" key="4">
    <source>
        <dbReference type="RuleBase" id="RU361168"/>
    </source>
</evidence>
<dbReference type="GO" id="GO:0016139">
    <property type="term" value="P:glycoside catabolic process"/>
    <property type="evidence" value="ECO:0007669"/>
    <property type="project" value="TreeGrafter"/>
</dbReference>
<dbReference type="PANTHER" id="PTHR11452">
    <property type="entry name" value="ALPHA-GALACTOSIDASE/ALPHA-N-ACETYLGALACTOSAMINIDASE"/>
    <property type="match status" value="1"/>
</dbReference>
<evidence type="ECO:0000313" key="7">
    <source>
        <dbReference type="WBParaSite" id="NBR_0000360101-mRNA-1"/>
    </source>
</evidence>
<dbReference type="InterPro" id="IPR013785">
    <property type="entry name" value="Aldolase_TIM"/>
</dbReference>
<proteinExistence type="inferred from homology"/>
<dbReference type="GO" id="GO:0004557">
    <property type="term" value="F:alpha-galactosidase activity"/>
    <property type="evidence" value="ECO:0007669"/>
    <property type="project" value="TreeGrafter"/>
</dbReference>
<dbReference type="InterPro" id="IPR017853">
    <property type="entry name" value="GH"/>
</dbReference>
<gene>
    <name evidence="5" type="ORF">NBR_LOCUS3599</name>
</gene>
<keyword evidence="3 4" id="KW-0326">Glycosidase</keyword>
<dbReference type="Pfam" id="PF16499">
    <property type="entry name" value="Melibiase_2"/>
    <property type="match status" value="1"/>
</dbReference>
<dbReference type="GO" id="GO:0005737">
    <property type="term" value="C:cytoplasm"/>
    <property type="evidence" value="ECO:0007669"/>
    <property type="project" value="TreeGrafter"/>
</dbReference>
<evidence type="ECO:0000256" key="2">
    <source>
        <dbReference type="ARBA" id="ARBA00022801"/>
    </source>
</evidence>
<evidence type="ECO:0000313" key="5">
    <source>
        <dbReference type="EMBL" id="VDL67188.1"/>
    </source>
</evidence>
<reference evidence="7" key="1">
    <citation type="submission" date="2017-02" db="UniProtKB">
        <authorList>
            <consortium name="WormBaseParasite"/>
        </authorList>
    </citation>
    <scope>IDENTIFICATION</scope>
</reference>
<evidence type="ECO:0000256" key="3">
    <source>
        <dbReference type="ARBA" id="ARBA00023295"/>
    </source>
</evidence>
<comment type="similarity">
    <text evidence="1 4">Belongs to the glycosyl hydrolase 27 family.</text>
</comment>
<dbReference type="EC" id="3.2.1.-" evidence="4"/>
<dbReference type="SUPFAM" id="SSF51445">
    <property type="entry name" value="(Trans)glycosidases"/>
    <property type="match status" value="1"/>
</dbReference>
<dbReference type="Gene3D" id="3.20.20.70">
    <property type="entry name" value="Aldolase class I"/>
    <property type="match status" value="1"/>
</dbReference>
<keyword evidence="4" id="KW-1015">Disulfide bond</keyword>
<comment type="subunit">
    <text evidence="4">Homodimer.</text>
</comment>
<dbReference type="InterPro" id="IPR002241">
    <property type="entry name" value="Glyco_hydro_27"/>
</dbReference>
<dbReference type="PRINTS" id="PR00740">
    <property type="entry name" value="GLHYDRLASE27"/>
</dbReference>
<name>A0A0N4XM49_NIPBR</name>
<dbReference type="EMBL" id="UYSL01005572">
    <property type="protein sequence ID" value="VDL67188.1"/>
    <property type="molecule type" value="Genomic_DNA"/>
</dbReference>
<dbReference type="STRING" id="27835.A0A0N4XM49"/>
<protein>
    <recommendedName>
        <fullName evidence="4">Alpha-galactosidase</fullName>
        <ecNumber evidence="4">3.2.1.-</ecNumber>
    </recommendedName>
</protein>
<reference evidence="5 6" key="2">
    <citation type="submission" date="2018-11" db="EMBL/GenBank/DDBJ databases">
        <authorList>
            <consortium name="Pathogen Informatics"/>
        </authorList>
    </citation>
    <scope>NUCLEOTIDE SEQUENCE [LARGE SCALE GENOMIC DNA]</scope>
</reference>
<accession>A0A0N4XM49</accession>
<evidence type="ECO:0000313" key="6">
    <source>
        <dbReference type="Proteomes" id="UP000271162"/>
    </source>
</evidence>
<organism evidence="7">
    <name type="scientific">Nippostrongylus brasiliensis</name>
    <name type="common">Rat hookworm</name>
    <dbReference type="NCBI Taxonomy" id="27835"/>
    <lineage>
        <taxon>Eukaryota</taxon>
        <taxon>Metazoa</taxon>
        <taxon>Ecdysozoa</taxon>
        <taxon>Nematoda</taxon>
        <taxon>Chromadorea</taxon>
        <taxon>Rhabditida</taxon>
        <taxon>Rhabditina</taxon>
        <taxon>Rhabditomorpha</taxon>
        <taxon>Strongyloidea</taxon>
        <taxon>Heligmosomidae</taxon>
        <taxon>Nippostrongylus</taxon>
    </lineage>
</organism>
<keyword evidence="6" id="KW-1185">Reference proteome</keyword>
<keyword evidence="2 4" id="KW-0378">Hydrolase</keyword>
<evidence type="ECO:0000256" key="1">
    <source>
        <dbReference type="ARBA" id="ARBA00009743"/>
    </source>
</evidence>
<sequence length="101" mass="11332">MGRQRDRTTGRLISDPVRFPSGMRYLARYMHARGLNFGIYEDFGTKTCAGFPGSLGYLKLDAMTFADWEVDYLKLDGCNVDTDLMPKGELKNLKTASGALR</sequence>